<evidence type="ECO:0000256" key="2">
    <source>
        <dbReference type="ARBA" id="ARBA00022692"/>
    </source>
</evidence>
<keyword evidence="4 5" id="KW-0472">Membrane</keyword>
<comment type="subcellular location">
    <subcellularLocation>
        <location evidence="1">Membrane</location>
        <topology evidence="1">Multi-pass membrane protein</topology>
    </subcellularLocation>
</comment>
<dbReference type="Proteomes" id="UP001235664">
    <property type="component" value="Unassembled WGS sequence"/>
</dbReference>
<sequence>MIATVLMVIGGLVLLVAGGELLVRGAVALAERLGVTPLVIGLVIVGFGTSMPELVTSVEAAMAGSPAIAWGNIVGSNIANTLLILGAAAVLAPIAIRQGAALRDTGVALVATLALAGIAWAGFSGLGLGLALLASLIVYVAYCYREERTQAPAVVHNAPYDRSLALEMTDPTLHQPASPGWVRPILLTLAGLAVLIAGGRLLVSGAIDLAQMAGLSETLIGLTIVAIGTSLPELVTSVIAARKGEAEVAFGNVVGSNIYNVLGIGGVTMMVAPDAIPADLLPFDIGIMAASAVAVMALAWFSAGVTRLAGIGLLLGYAGFMTLLVTTS</sequence>
<dbReference type="EMBL" id="JAVAIL010000001">
    <property type="protein sequence ID" value="MDP4538784.1"/>
    <property type="molecule type" value="Genomic_DNA"/>
</dbReference>
<evidence type="ECO:0000256" key="4">
    <source>
        <dbReference type="ARBA" id="ARBA00023136"/>
    </source>
</evidence>
<feature type="transmembrane region" description="Helical" evidence="5">
    <location>
        <begin position="35"/>
        <end position="55"/>
    </location>
</feature>
<dbReference type="Gene3D" id="1.20.1420.30">
    <property type="entry name" value="NCX, central ion-binding region"/>
    <property type="match status" value="2"/>
</dbReference>
<feature type="transmembrane region" description="Helical" evidence="5">
    <location>
        <begin position="308"/>
        <end position="326"/>
    </location>
</feature>
<dbReference type="NCBIfam" id="TIGR00367">
    <property type="entry name" value="calcium/sodium antiporter"/>
    <property type="match status" value="1"/>
</dbReference>
<protein>
    <submittedName>
        <fullName evidence="7">Calcium/sodium antiporter</fullName>
    </submittedName>
</protein>
<dbReference type="RefSeq" id="WP_305928903.1">
    <property type="nucleotide sequence ID" value="NZ_JAVAIL010000001.1"/>
</dbReference>
<feature type="transmembrane region" description="Helical" evidence="5">
    <location>
        <begin position="108"/>
        <end position="141"/>
    </location>
</feature>
<feature type="transmembrane region" description="Helical" evidence="5">
    <location>
        <begin position="283"/>
        <end position="301"/>
    </location>
</feature>
<feature type="domain" description="Sodium/calcium exchanger membrane region" evidence="6">
    <location>
        <begin position="5"/>
        <end position="144"/>
    </location>
</feature>
<dbReference type="Gene3D" id="6.10.280.80">
    <property type="entry name" value="NCX, peripheral helical region"/>
    <property type="match status" value="1"/>
</dbReference>
<dbReference type="InterPro" id="IPR044880">
    <property type="entry name" value="NCX_ion-bd_dom_sf"/>
</dbReference>
<keyword evidence="3 5" id="KW-1133">Transmembrane helix</keyword>
<evidence type="ECO:0000313" key="8">
    <source>
        <dbReference type="Proteomes" id="UP001235664"/>
    </source>
</evidence>
<feature type="domain" description="Sodium/calcium exchanger membrane region" evidence="6">
    <location>
        <begin position="185"/>
        <end position="324"/>
    </location>
</feature>
<feature type="transmembrane region" description="Helical" evidence="5">
    <location>
        <begin position="219"/>
        <end position="241"/>
    </location>
</feature>
<name>A0ABT9H637_9SPHN</name>
<keyword evidence="2 5" id="KW-0812">Transmembrane</keyword>
<dbReference type="PANTHER" id="PTHR10846">
    <property type="entry name" value="SODIUM/POTASSIUM/CALCIUM EXCHANGER"/>
    <property type="match status" value="1"/>
</dbReference>
<evidence type="ECO:0000256" key="5">
    <source>
        <dbReference type="SAM" id="Phobius"/>
    </source>
</evidence>
<comment type="caution">
    <text evidence="7">The sequence shown here is derived from an EMBL/GenBank/DDBJ whole genome shotgun (WGS) entry which is preliminary data.</text>
</comment>
<evidence type="ECO:0000256" key="3">
    <source>
        <dbReference type="ARBA" id="ARBA00022989"/>
    </source>
</evidence>
<gene>
    <name evidence="7" type="ORF">Q9K01_04005</name>
</gene>
<evidence type="ECO:0000256" key="1">
    <source>
        <dbReference type="ARBA" id="ARBA00004141"/>
    </source>
</evidence>
<evidence type="ECO:0000259" key="6">
    <source>
        <dbReference type="Pfam" id="PF01699"/>
    </source>
</evidence>
<evidence type="ECO:0000313" key="7">
    <source>
        <dbReference type="EMBL" id="MDP4538784.1"/>
    </source>
</evidence>
<feature type="transmembrane region" description="Helical" evidence="5">
    <location>
        <begin position="185"/>
        <end position="207"/>
    </location>
</feature>
<proteinExistence type="predicted"/>
<dbReference type="InterPro" id="IPR004481">
    <property type="entry name" value="K/Na/Ca-exchanger"/>
</dbReference>
<accession>A0ABT9H637</accession>
<dbReference type="Pfam" id="PF01699">
    <property type="entry name" value="Na_Ca_ex"/>
    <property type="match status" value="2"/>
</dbReference>
<feature type="transmembrane region" description="Helical" evidence="5">
    <location>
        <begin position="67"/>
        <end position="96"/>
    </location>
</feature>
<reference evidence="7 8" key="1">
    <citation type="submission" date="2023-08" db="EMBL/GenBank/DDBJ databases">
        <title>genomic of DY56.</title>
        <authorList>
            <person name="Wang Y."/>
        </authorList>
    </citation>
    <scope>NUCLEOTIDE SEQUENCE [LARGE SCALE GENOMIC DNA]</scope>
    <source>
        <strain evidence="7 8">DY56-A-20</strain>
    </source>
</reference>
<dbReference type="InterPro" id="IPR004837">
    <property type="entry name" value="NaCa_Exmemb"/>
</dbReference>
<keyword evidence="8" id="KW-1185">Reference proteome</keyword>
<dbReference type="PANTHER" id="PTHR10846:SF8">
    <property type="entry name" value="INNER MEMBRANE PROTEIN YRBG"/>
    <property type="match status" value="1"/>
</dbReference>
<feature type="transmembrane region" description="Helical" evidence="5">
    <location>
        <begin position="248"/>
        <end position="271"/>
    </location>
</feature>
<organism evidence="7 8">
    <name type="scientific">Qipengyuania benthica</name>
    <dbReference type="NCBI Taxonomy" id="3067651"/>
    <lineage>
        <taxon>Bacteria</taxon>
        <taxon>Pseudomonadati</taxon>
        <taxon>Pseudomonadota</taxon>
        <taxon>Alphaproteobacteria</taxon>
        <taxon>Sphingomonadales</taxon>
        <taxon>Erythrobacteraceae</taxon>
        <taxon>Qipengyuania</taxon>
    </lineage>
</organism>